<feature type="compositionally biased region" description="Low complexity" evidence="1">
    <location>
        <begin position="366"/>
        <end position="384"/>
    </location>
</feature>
<keyword evidence="2" id="KW-1185">Reference proteome</keyword>
<dbReference type="RefSeq" id="XP_031573776.1">
    <property type="nucleotide sequence ID" value="XM_031717916.1"/>
</dbReference>
<sequence length="459" mass="51601">MDGRLRRKSFVEHSAIEALLSCSEKCTEEPFDPVVVTSSWNEVARGWRNVKPNARYLTSPEKRKKSKDKFQVGQTYSDSENQLAKVKKLAGMIANSNIILKDDSSATKHKTARNTALVKYQNCGVLSYDVPCWRFILEPKHFRYIERLGFLDIRALNDVKRSSITYSLMLDNGSMITCQEVNGRIVLFDPALTFDRHLLATYELREEHKLRSCHRTNGSCEFATDFFQTRTEDNRIKVVQTISSKSSAGACSSCEMCRHRTQDFAPNPPKLPSPKNKNSELKPLQKITPSQKKTAEDNRALGKVLIQHAFNYGRTKEVPSKSVKDNKDKKSKEGKVYHSRHTVRLDWLPITRSTIAYPYVQGIPESNSDSSSSGSSVPEQSSSSMIKSYALPRHQPKARKLTLSEAASLVPKSSKLGNAFDNLTKELKNKHEKSLSLSEPLLPSVSGTKLQVSISGIDL</sequence>
<organism evidence="2 3">
    <name type="scientific">Actinia tenebrosa</name>
    <name type="common">Australian red waratah sea anemone</name>
    <dbReference type="NCBI Taxonomy" id="6105"/>
    <lineage>
        <taxon>Eukaryota</taxon>
        <taxon>Metazoa</taxon>
        <taxon>Cnidaria</taxon>
        <taxon>Anthozoa</taxon>
        <taxon>Hexacorallia</taxon>
        <taxon>Actiniaria</taxon>
        <taxon>Actiniidae</taxon>
        <taxon>Actinia</taxon>
    </lineage>
</organism>
<dbReference type="Proteomes" id="UP000515163">
    <property type="component" value="Unplaced"/>
</dbReference>
<feature type="region of interest" description="Disordered" evidence="1">
    <location>
        <begin position="316"/>
        <end position="337"/>
    </location>
</feature>
<dbReference type="InParanoid" id="A0A6P8J1J8"/>
<proteinExistence type="predicted"/>
<accession>A0A6P8J1J8</accession>
<evidence type="ECO:0000256" key="1">
    <source>
        <dbReference type="SAM" id="MobiDB-lite"/>
    </source>
</evidence>
<gene>
    <name evidence="3" type="primary">LOC116307642</name>
</gene>
<feature type="region of interest" description="Disordered" evidence="1">
    <location>
        <begin position="365"/>
        <end position="385"/>
    </location>
</feature>
<dbReference type="AlphaFoldDB" id="A0A6P8J1J8"/>
<name>A0A6P8J1J8_ACTTE</name>
<protein>
    <submittedName>
        <fullName evidence="3">Uncharacterized protein LOC116307642</fullName>
    </submittedName>
</protein>
<dbReference type="GeneID" id="116307642"/>
<evidence type="ECO:0000313" key="3">
    <source>
        <dbReference type="RefSeq" id="XP_031573776.1"/>
    </source>
</evidence>
<evidence type="ECO:0000313" key="2">
    <source>
        <dbReference type="Proteomes" id="UP000515163"/>
    </source>
</evidence>
<feature type="region of interest" description="Disordered" evidence="1">
    <location>
        <begin position="262"/>
        <end position="296"/>
    </location>
</feature>
<reference evidence="3" key="1">
    <citation type="submission" date="2025-08" db="UniProtKB">
        <authorList>
            <consortium name="RefSeq"/>
        </authorList>
    </citation>
    <scope>IDENTIFICATION</scope>
    <source>
        <tissue evidence="3">Tentacle</tissue>
    </source>
</reference>
<feature type="compositionally biased region" description="Basic and acidic residues" evidence="1">
    <location>
        <begin position="316"/>
        <end position="336"/>
    </location>
</feature>
<dbReference type="KEGG" id="aten:116307642"/>
<dbReference type="OrthoDB" id="5975501at2759"/>